<dbReference type="GO" id="GO:0071111">
    <property type="term" value="F:cyclic-guanylate-specific phosphodiesterase activity"/>
    <property type="evidence" value="ECO:0007669"/>
    <property type="project" value="InterPro"/>
</dbReference>
<name>A0A2R8CLF6_9GAMM</name>
<dbReference type="PROSITE" id="PS50883">
    <property type="entry name" value="EAL"/>
    <property type="match status" value="1"/>
</dbReference>
<evidence type="ECO:0000313" key="4">
    <source>
        <dbReference type="Proteomes" id="UP000244934"/>
    </source>
</evidence>
<evidence type="ECO:0000313" key="3">
    <source>
        <dbReference type="EMBL" id="SPJ33735.1"/>
    </source>
</evidence>
<dbReference type="InterPro" id="IPR035919">
    <property type="entry name" value="EAL_sf"/>
</dbReference>
<dbReference type="EMBL" id="ONZI01000002">
    <property type="protein sequence ID" value="SPJ33735.1"/>
    <property type="molecule type" value="Genomic_DNA"/>
</dbReference>
<dbReference type="SUPFAM" id="SSF141868">
    <property type="entry name" value="EAL domain-like"/>
    <property type="match status" value="1"/>
</dbReference>
<dbReference type="PANTHER" id="PTHR33121:SF70">
    <property type="entry name" value="SIGNALING PROTEIN YKOW"/>
    <property type="match status" value="1"/>
</dbReference>
<dbReference type="InterPro" id="IPR000160">
    <property type="entry name" value="GGDEF_dom"/>
</dbReference>
<dbReference type="Proteomes" id="UP000244934">
    <property type="component" value="Unassembled WGS sequence"/>
</dbReference>
<dbReference type="OrthoDB" id="9813903at2"/>
<reference evidence="4" key="1">
    <citation type="submission" date="2018-03" db="EMBL/GenBank/DDBJ databases">
        <authorList>
            <person name="Navarro De La Torre S."/>
        </authorList>
    </citation>
    <scope>NUCLEOTIDE SEQUENCE [LARGE SCALE GENOMIC DNA]</scope>
    <source>
        <strain evidence="4">EAod3</strain>
    </source>
</reference>
<dbReference type="InterPro" id="IPR050706">
    <property type="entry name" value="Cyclic-di-GMP_PDE-like"/>
</dbReference>
<dbReference type="Gene3D" id="3.30.70.270">
    <property type="match status" value="1"/>
</dbReference>
<dbReference type="InterPro" id="IPR043128">
    <property type="entry name" value="Rev_trsase/Diguanyl_cyclase"/>
</dbReference>
<evidence type="ECO:0000259" key="1">
    <source>
        <dbReference type="PROSITE" id="PS50883"/>
    </source>
</evidence>
<dbReference type="AlphaFoldDB" id="A0A2R8CLF6"/>
<dbReference type="NCBIfam" id="TIGR00254">
    <property type="entry name" value="GGDEF"/>
    <property type="match status" value="1"/>
</dbReference>
<dbReference type="Gene3D" id="3.20.20.450">
    <property type="entry name" value="EAL domain"/>
    <property type="match status" value="1"/>
</dbReference>
<dbReference type="Pfam" id="PF00990">
    <property type="entry name" value="GGDEF"/>
    <property type="match status" value="1"/>
</dbReference>
<proteinExistence type="predicted"/>
<feature type="domain" description="EAL" evidence="1">
    <location>
        <begin position="375"/>
        <end position="628"/>
    </location>
</feature>
<dbReference type="RefSeq" id="WP_108842555.1">
    <property type="nucleotide sequence ID" value="NZ_ONZI01000002.1"/>
</dbReference>
<gene>
    <name evidence="3" type="ORF">KSP9073_01756</name>
</gene>
<protein>
    <submittedName>
        <fullName evidence="3">Putative signaling protein CC_0091</fullName>
    </submittedName>
</protein>
<dbReference type="SMART" id="SM00267">
    <property type="entry name" value="GGDEF"/>
    <property type="match status" value="1"/>
</dbReference>
<keyword evidence="4" id="KW-1185">Reference proteome</keyword>
<dbReference type="CDD" id="cd01949">
    <property type="entry name" value="GGDEF"/>
    <property type="match status" value="1"/>
</dbReference>
<dbReference type="PANTHER" id="PTHR33121">
    <property type="entry name" value="CYCLIC DI-GMP PHOSPHODIESTERASE PDEF"/>
    <property type="match status" value="1"/>
</dbReference>
<feature type="domain" description="GGDEF" evidence="2">
    <location>
        <begin position="235"/>
        <end position="366"/>
    </location>
</feature>
<dbReference type="InterPro" id="IPR029787">
    <property type="entry name" value="Nucleotide_cyclase"/>
</dbReference>
<dbReference type="Pfam" id="PF00563">
    <property type="entry name" value="EAL"/>
    <property type="match status" value="1"/>
</dbReference>
<organism evidence="3 4">
    <name type="scientific">Kushneria phyllosphaerae</name>
    <dbReference type="NCBI Taxonomy" id="2100822"/>
    <lineage>
        <taxon>Bacteria</taxon>
        <taxon>Pseudomonadati</taxon>
        <taxon>Pseudomonadota</taxon>
        <taxon>Gammaproteobacteria</taxon>
        <taxon>Oceanospirillales</taxon>
        <taxon>Halomonadaceae</taxon>
        <taxon>Kushneria</taxon>
    </lineage>
</organism>
<evidence type="ECO:0000259" key="2">
    <source>
        <dbReference type="PROSITE" id="PS50887"/>
    </source>
</evidence>
<dbReference type="InterPro" id="IPR001633">
    <property type="entry name" value="EAL_dom"/>
</dbReference>
<accession>A0A2R8CLF6</accession>
<dbReference type="PROSITE" id="PS50887">
    <property type="entry name" value="GGDEF"/>
    <property type="match status" value="1"/>
</dbReference>
<dbReference type="CDD" id="cd01948">
    <property type="entry name" value="EAL"/>
    <property type="match status" value="1"/>
</dbReference>
<dbReference type="SUPFAM" id="SSF55073">
    <property type="entry name" value="Nucleotide cyclase"/>
    <property type="match status" value="1"/>
</dbReference>
<sequence length="640" mass="72411">MKTPRPESLTDTIERLKRQLARERQARHDAEQVAETSTRRLYREQLKLHAISQVATQTHGSMRLRQATQEALKALLKHTVWRYCRVVYKPFDNITPPVRVSALCEGENPLTRPGDSLTASARVWLEKASPLEFRTDERIAHEKRWPENMPRRFLCGIGIGEQCMGAVELFSYLEDDDAAFSQEMVLALVRELSHVYKSERDRQAIERMAWRDVLTGALNRAAFFRDLETITIDTQPLALLYLDLDGFGEINEEHGHEIADRYLFEIARRLESEPLSRSVARLGSDEFVLLLPLIDVAHADMVVRDLLFDLQQPLMLDHFRIEPSFSAGLAVYPDDASDGHALFYAADTALSHAREEGSTSLRRFDAEIAEQLERRKQLALRVRQAVAQREFVAFFQPIVSRDHRIVGAEALLRWQAPDAPGPAEFIPYMEEQGLIREVGRQMLHDVIHTAARWRREHDGFQSISVNVSPLQLREEAFVSHVTHALEKSGLPASCLILEITESLYIRAEKPVLERLARLRAMGVRLALDDFGTGYSALSYLQWMPLDILKIDKSFVIKLAEAHSGRDITIVRAIIQIAQACGLDVTAEGIETAEVAHIMCELGAHCLQGYHFSRPVSEEAMTSLLQSSATPSPPFKASITG</sequence>
<dbReference type="SMART" id="SM00052">
    <property type="entry name" value="EAL"/>
    <property type="match status" value="1"/>
</dbReference>